<evidence type="ECO:0000256" key="13">
    <source>
        <dbReference type="ARBA" id="ARBA00023242"/>
    </source>
</evidence>
<dbReference type="GO" id="GO:0008757">
    <property type="term" value="F:S-adenosylmethionine-dependent methyltransferase activity"/>
    <property type="evidence" value="ECO:0007669"/>
    <property type="project" value="UniProtKB-ARBA"/>
</dbReference>
<evidence type="ECO:0000256" key="6">
    <source>
        <dbReference type="ARBA" id="ARBA00022723"/>
    </source>
</evidence>
<evidence type="ECO:0000256" key="7">
    <source>
        <dbReference type="ARBA" id="ARBA00022737"/>
    </source>
</evidence>
<keyword evidence="4" id="KW-0808">Transferase</keyword>
<dbReference type="Gene3D" id="2.170.270.10">
    <property type="entry name" value="SET domain"/>
    <property type="match status" value="1"/>
</dbReference>
<feature type="domain" description="C2H2-type" evidence="16">
    <location>
        <begin position="496"/>
        <end position="523"/>
    </location>
</feature>
<comment type="subcellular location">
    <subcellularLocation>
        <location evidence="1">Nucleus</location>
    </subcellularLocation>
</comment>
<keyword evidence="7" id="KW-0677">Repeat</keyword>
<feature type="compositionally biased region" description="Basic residues" evidence="15">
    <location>
        <begin position="277"/>
        <end position="292"/>
    </location>
</feature>
<keyword evidence="5" id="KW-0949">S-adenosyl-L-methionine</keyword>
<sequence>MSRLNLRKRKDISYYEPEEPNLDEYIFCSDCKDYVYEYCAIHGPLLIVPDDKVPVKSPYPPCVPRSALTIPHVFLHIAPSNIPGAGLGVFSTLTLPRGVRFGPYRGTETYNATSDYSWQIHDGNNKRSHYVDAEDANKSNWMRFVNCSRHSFEQNLVAYQYRGMIYYRTIRIIPKFTELLVFYGGEFAHRLNIDLKKYNSPIGYAQILGALNLQKLPLIKEKAKEVLQVDEDNTSENPNLTPQDKPKERNEIIIEDSTTNKRNKFNEESNNTDKISKNTKRTKKNEPRKKRQKDSPFTNNNNKIKAPDTTNIPKKYNQSEIITDGESKPANNINLLPETSTDIHDSDLLVPSNKYICNICNYETKKKNCLERHLRLHDTKGKIHFCSHCNYMTNKNNNLADHLNIHTGNKPHKCNICHRKFSQITSLKNHILTHTGEKPHKCNICHRKFSHINGLKYHFLTHTGEKPHKCNICHRKFGQITSLKNHILTHTGEKPHKCNICHRKFSRITSLKYHILTHTGEKPHKCNICKSKFRQIHHLKSHIRTHTGEKPYSCHLCKKKFTQSSNLNTHLRTHIETKIKQNLD</sequence>
<dbReference type="SMART" id="SM00355">
    <property type="entry name" value="ZnF_C2H2"/>
    <property type="match status" value="8"/>
</dbReference>
<organism evidence="18 19">
    <name type="scientific">Euphydryas editha</name>
    <name type="common">Edith's checkerspot</name>
    <dbReference type="NCBI Taxonomy" id="104508"/>
    <lineage>
        <taxon>Eukaryota</taxon>
        <taxon>Metazoa</taxon>
        <taxon>Ecdysozoa</taxon>
        <taxon>Arthropoda</taxon>
        <taxon>Hexapoda</taxon>
        <taxon>Insecta</taxon>
        <taxon>Pterygota</taxon>
        <taxon>Neoptera</taxon>
        <taxon>Endopterygota</taxon>
        <taxon>Lepidoptera</taxon>
        <taxon>Glossata</taxon>
        <taxon>Ditrysia</taxon>
        <taxon>Papilionoidea</taxon>
        <taxon>Nymphalidae</taxon>
        <taxon>Nymphalinae</taxon>
        <taxon>Euphydryas</taxon>
    </lineage>
</organism>
<feature type="domain" description="C2H2-type" evidence="16">
    <location>
        <begin position="384"/>
        <end position="411"/>
    </location>
</feature>
<keyword evidence="6" id="KW-0479">Metal-binding</keyword>
<protein>
    <submittedName>
        <fullName evidence="18">Uncharacterized protein</fullName>
    </submittedName>
</protein>
<feature type="domain" description="SET" evidence="17">
    <location>
        <begin position="73"/>
        <end position="184"/>
    </location>
</feature>
<keyword evidence="10" id="KW-0805">Transcription regulation</keyword>
<evidence type="ECO:0000256" key="12">
    <source>
        <dbReference type="ARBA" id="ARBA00023163"/>
    </source>
</evidence>
<proteinExistence type="inferred from homology"/>
<evidence type="ECO:0000259" key="16">
    <source>
        <dbReference type="PROSITE" id="PS50157"/>
    </source>
</evidence>
<gene>
    <name evidence="18" type="ORF">EEDITHA_LOCUS306</name>
</gene>
<evidence type="ECO:0000256" key="5">
    <source>
        <dbReference type="ARBA" id="ARBA00022691"/>
    </source>
</evidence>
<dbReference type="PROSITE" id="PS00028">
    <property type="entry name" value="ZINC_FINGER_C2H2_1"/>
    <property type="match status" value="6"/>
</dbReference>
<dbReference type="Pfam" id="PF00096">
    <property type="entry name" value="zf-C2H2"/>
    <property type="match status" value="4"/>
</dbReference>
<dbReference type="SUPFAM" id="SSF57667">
    <property type="entry name" value="beta-beta-alpha zinc fingers"/>
    <property type="match status" value="4"/>
</dbReference>
<feature type="domain" description="C2H2-type" evidence="16">
    <location>
        <begin position="468"/>
        <end position="495"/>
    </location>
</feature>
<comment type="caution">
    <text evidence="18">The sequence shown here is derived from an EMBL/GenBank/DDBJ whole genome shotgun (WGS) entry which is preliminary data.</text>
</comment>
<dbReference type="GO" id="GO:1990837">
    <property type="term" value="F:sequence-specific double-stranded DNA binding"/>
    <property type="evidence" value="ECO:0007669"/>
    <property type="project" value="UniProtKB-ARBA"/>
</dbReference>
<dbReference type="GO" id="GO:0008170">
    <property type="term" value="F:N-methyltransferase activity"/>
    <property type="evidence" value="ECO:0007669"/>
    <property type="project" value="UniProtKB-ARBA"/>
</dbReference>
<keyword evidence="19" id="KW-1185">Reference proteome</keyword>
<dbReference type="CDD" id="cd19193">
    <property type="entry name" value="PR-SET_PRDM7_9"/>
    <property type="match status" value="1"/>
</dbReference>
<keyword evidence="11" id="KW-0238">DNA-binding</keyword>
<feature type="region of interest" description="Disordered" evidence="15">
    <location>
        <begin position="227"/>
        <end position="333"/>
    </location>
</feature>
<keyword evidence="9" id="KW-0862">Zinc</keyword>
<evidence type="ECO:0000256" key="11">
    <source>
        <dbReference type="ARBA" id="ARBA00023125"/>
    </source>
</evidence>
<dbReference type="InterPro" id="IPR050331">
    <property type="entry name" value="Zinc_finger"/>
</dbReference>
<dbReference type="InterPro" id="IPR044417">
    <property type="entry name" value="PRDM7_9_PR-SET"/>
</dbReference>
<feature type="compositionally biased region" description="Polar residues" evidence="15">
    <location>
        <begin position="295"/>
        <end position="321"/>
    </location>
</feature>
<dbReference type="EMBL" id="CAKOGL010000001">
    <property type="protein sequence ID" value="CAH2083659.1"/>
    <property type="molecule type" value="Genomic_DNA"/>
</dbReference>
<dbReference type="SMART" id="SM00317">
    <property type="entry name" value="SET"/>
    <property type="match status" value="1"/>
</dbReference>
<dbReference type="PROSITE" id="PS50157">
    <property type="entry name" value="ZINC_FINGER_C2H2_2"/>
    <property type="match status" value="8"/>
</dbReference>
<dbReference type="FunFam" id="3.30.160.60:FF:000303">
    <property type="entry name" value="Zinc finger protein 41"/>
    <property type="match status" value="1"/>
</dbReference>
<evidence type="ECO:0000256" key="3">
    <source>
        <dbReference type="ARBA" id="ARBA00022603"/>
    </source>
</evidence>
<dbReference type="SUPFAM" id="SSF82199">
    <property type="entry name" value="SET domain"/>
    <property type="match status" value="1"/>
</dbReference>
<dbReference type="Pfam" id="PF21549">
    <property type="entry name" value="PRDM2_PR"/>
    <property type="match status" value="1"/>
</dbReference>
<dbReference type="InterPro" id="IPR001214">
    <property type="entry name" value="SET_dom"/>
</dbReference>
<evidence type="ECO:0000256" key="9">
    <source>
        <dbReference type="ARBA" id="ARBA00022833"/>
    </source>
</evidence>
<evidence type="ECO:0000313" key="19">
    <source>
        <dbReference type="Proteomes" id="UP001153954"/>
    </source>
</evidence>
<evidence type="ECO:0000256" key="4">
    <source>
        <dbReference type="ARBA" id="ARBA00022679"/>
    </source>
</evidence>
<dbReference type="InterPro" id="IPR046341">
    <property type="entry name" value="SET_dom_sf"/>
</dbReference>
<evidence type="ECO:0000256" key="10">
    <source>
        <dbReference type="ARBA" id="ARBA00023015"/>
    </source>
</evidence>
<accession>A0AAU9T7S4</accession>
<feature type="domain" description="C2H2-type" evidence="16">
    <location>
        <begin position="552"/>
        <end position="579"/>
    </location>
</feature>
<dbReference type="GO" id="GO:0032259">
    <property type="term" value="P:methylation"/>
    <property type="evidence" value="ECO:0007669"/>
    <property type="project" value="UniProtKB-KW"/>
</dbReference>
<dbReference type="AlphaFoldDB" id="A0AAU9T7S4"/>
<dbReference type="Gene3D" id="3.30.160.60">
    <property type="entry name" value="Classic Zinc Finger"/>
    <property type="match status" value="7"/>
</dbReference>
<evidence type="ECO:0000256" key="2">
    <source>
        <dbReference type="ARBA" id="ARBA00006991"/>
    </source>
</evidence>
<reference evidence="18" key="1">
    <citation type="submission" date="2022-03" db="EMBL/GenBank/DDBJ databases">
        <authorList>
            <person name="Tunstrom K."/>
        </authorList>
    </citation>
    <scope>NUCLEOTIDE SEQUENCE</scope>
</reference>
<feature type="domain" description="C2H2-type" evidence="16">
    <location>
        <begin position="412"/>
        <end position="439"/>
    </location>
</feature>
<dbReference type="FunFam" id="3.30.160.60:FF:002343">
    <property type="entry name" value="Zinc finger protein 33A"/>
    <property type="match status" value="3"/>
</dbReference>
<dbReference type="GO" id="GO:0005634">
    <property type="term" value="C:nucleus"/>
    <property type="evidence" value="ECO:0007669"/>
    <property type="project" value="UniProtKB-SubCell"/>
</dbReference>
<dbReference type="PANTHER" id="PTHR16515:SF49">
    <property type="entry name" value="GASTRULA ZINC FINGER PROTEIN XLCGF49.1-LIKE-RELATED"/>
    <property type="match status" value="1"/>
</dbReference>
<feature type="domain" description="C2H2-type" evidence="16">
    <location>
        <begin position="524"/>
        <end position="551"/>
    </location>
</feature>
<keyword evidence="3" id="KW-0489">Methyltransferase</keyword>
<evidence type="ECO:0000256" key="15">
    <source>
        <dbReference type="SAM" id="MobiDB-lite"/>
    </source>
</evidence>
<evidence type="ECO:0000256" key="1">
    <source>
        <dbReference type="ARBA" id="ARBA00004123"/>
    </source>
</evidence>
<keyword evidence="8 14" id="KW-0863">Zinc-finger</keyword>
<evidence type="ECO:0000256" key="14">
    <source>
        <dbReference type="PROSITE-ProRule" id="PRU00042"/>
    </source>
</evidence>
<dbReference type="PANTHER" id="PTHR16515">
    <property type="entry name" value="PR DOMAIN ZINC FINGER PROTEIN"/>
    <property type="match status" value="1"/>
</dbReference>
<dbReference type="PROSITE" id="PS50280">
    <property type="entry name" value="SET"/>
    <property type="match status" value="1"/>
</dbReference>
<dbReference type="GO" id="GO:0008270">
    <property type="term" value="F:zinc ion binding"/>
    <property type="evidence" value="ECO:0007669"/>
    <property type="project" value="UniProtKB-KW"/>
</dbReference>
<feature type="domain" description="C2H2-type" evidence="16">
    <location>
        <begin position="440"/>
        <end position="467"/>
    </location>
</feature>
<evidence type="ECO:0000313" key="18">
    <source>
        <dbReference type="EMBL" id="CAH2083659.1"/>
    </source>
</evidence>
<keyword evidence="13" id="KW-0539">Nucleus</keyword>
<dbReference type="FunFam" id="3.30.160.60:FF:000446">
    <property type="entry name" value="Zinc finger protein"/>
    <property type="match status" value="1"/>
</dbReference>
<feature type="domain" description="C2H2-type" evidence="16">
    <location>
        <begin position="355"/>
        <end position="382"/>
    </location>
</feature>
<dbReference type="InterPro" id="IPR036236">
    <property type="entry name" value="Znf_C2H2_sf"/>
</dbReference>
<dbReference type="Proteomes" id="UP001153954">
    <property type="component" value="Unassembled WGS sequence"/>
</dbReference>
<evidence type="ECO:0000256" key="8">
    <source>
        <dbReference type="ARBA" id="ARBA00022771"/>
    </source>
</evidence>
<evidence type="ECO:0000259" key="17">
    <source>
        <dbReference type="PROSITE" id="PS50280"/>
    </source>
</evidence>
<dbReference type="GO" id="GO:0006355">
    <property type="term" value="P:regulation of DNA-templated transcription"/>
    <property type="evidence" value="ECO:0007669"/>
    <property type="project" value="UniProtKB-ARBA"/>
</dbReference>
<dbReference type="FunFam" id="3.30.160.60:FF:001506">
    <property type="entry name" value="Zinc finger protein"/>
    <property type="match status" value="1"/>
</dbReference>
<dbReference type="InterPro" id="IPR013087">
    <property type="entry name" value="Znf_C2H2_type"/>
</dbReference>
<comment type="similarity">
    <text evidence="2">Belongs to the krueppel C2H2-type zinc-finger protein family.</text>
</comment>
<name>A0AAU9T7S4_EUPED</name>
<keyword evidence="12" id="KW-0804">Transcription</keyword>
<dbReference type="GO" id="GO:0042054">
    <property type="term" value="F:histone methyltransferase activity"/>
    <property type="evidence" value="ECO:0007669"/>
    <property type="project" value="InterPro"/>
</dbReference>